<proteinExistence type="predicted"/>
<sequence>MIQEFLFILNHSIHCHLMNKEIMVIITQTNQIYTMSMTNHHSPATITRQSQCNKSKKNKATSK</sequence>
<organism evidence="2">
    <name type="scientific">Arundo donax</name>
    <name type="common">Giant reed</name>
    <name type="synonym">Donax arundinaceus</name>
    <dbReference type="NCBI Taxonomy" id="35708"/>
    <lineage>
        <taxon>Eukaryota</taxon>
        <taxon>Viridiplantae</taxon>
        <taxon>Streptophyta</taxon>
        <taxon>Embryophyta</taxon>
        <taxon>Tracheophyta</taxon>
        <taxon>Spermatophyta</taxon>
        <taxon>Magnoliopsida</taxon>
        <taxon>Liliopsida</taxon>
        <taxon>Poales</taxon>
        <taxon>Poaceae</taxon>
        <taxon>PACMAD clade</taxon>
        <taxon>Arundinoideae</taxon>
        <taxon>Arundineae</taxon>
        <taxon>Arundo</taxon>
    </lineage>
</organism>
<evidence type="ECO:0000313" key="2">
    <source>
        <dbReference type="EMBL" id="JAE01740.1"/>
    </source>
</evidence>
<feature type="region of interest" description="Disordered" evidence="1">
    <location>
        <begin position="43"/>
        <end position="63"/>
    </location>
</feature>
<feature type="compositionally biased region" description="Polar residues" evidence="1">
    <location>
        <begin position="43"/>
        <end position="53"/>
    </location>
</feature>
<protein>
    <submittedName>
        <fullName evidence="2">Uncharacterized protein</fullName>
    </submittedName>
</protein>
<evidence type="ECO:0000256" key="1">
    <source>
        <dbReference type="SAM" id="MobiDB-lite"/>
    </source>
</evidence>
<feature type="compositionally biased region" description="Basic residues" evidence="1">
    <location>
        <begin position="54"/>
        <end position="63"/>
    </location>
</feature>
<accession>A0A0A9ELX7</accession>
<reference evidence="2" key="2">
    <citation type="journal article" date="2015" name="Data Brief">
        <title>Shoot transcriptome of the giant reed, Arundo donax.</title>
        <authorList>
            <person name="Barrero R.A."/>
            <person name="Guerrero F.D."/>
            <person name="Moolhuijzen P."/>
            <person name="Goolsby J.A."/>
            <person name="Tidwell J."/>
            <person name="Bellgard S.E."/>
            <person name="Bellgard M.I."/>
        </authorList>
    </citation>
    <scope>NUCLEOTIDE SEQUENCE</scope>
    <source>
        <tissue evidence="2">Shoot tissue taken approximately 20 cm above the soil surface</tissue>
    </source>
</reference>
<dbReference type="AlphaFoldDB" id="A0A0A9ELX7"/>
<name>A0A0A9ELX7_ARUDO</name>
<reference evidence="2" key="1">
    <citation type="submission" date="2014-09" db="EMBL/GenBank/DDBJ databases">
        <authorList>
            <person name="Magalhaes I.L.F."/>
            <person name="Oliveira U."/>
            <person name="Santos F.R."/>
            <person name="Vidigal T.H.D.A."/>
            <person name="Brescovit A.D."/>
            <person name="Santos A.J."/>
        </authorList>
    </citation>
    <scope>NUCLEOTIDE SEQUENCE</scope>
    <source>
        <tissue evidence="2">Shoot tissue taken approximately 20 cm above the soil surface</tissue>
    </source>
</reference>
<dbReference type="EMBL" id="GBRH01196156">
    <property type="protein sequence ID" value="JAE01740.1"/>
    <property type="molecule type" value="Transcribed_RNA"/>
</dbReference>